<dbReference type="CDD" id="cd01189">
    <property type="entry name" value="INT_ICEBs1_C_like"/>
    <property type="match status" value="1"/>
</dbReference>
<dbReference type="Pfam" id="PF00589">
    <property type="entry name" value="Phage_integrase"/>
    <property type="match status" value="1"/>
</dbReference>
<dbReference type="InterPro" id="IPR050090">
    <property type="entry name" value="Tyrosine_recombinase_XerCD"/>
</dbReference>
<dbReference type="KEGG" id="mdv:C5Q96_07105"/>
<dbReference type="GeneID" id="78392030"/>
<keyword evidence="3" id="KW-0233">DNA recombination</keyword>
<dbReference type="Pfam" id="PF22022">
    <property type="entry name" value="Phage_int_M"/>
    <property type="match status" value="1"/>
</dbReference>
<dbReference type="GO" id="GO:0006310">
    <property type="term" value="P:DNA recombination"/>
    <property type="evidence" value="ECO:0007669"/>
    <property type="project" value="UniProtKB-KW"/>
</dbReference>
<gene>
    <name evidence="5" type="ORF">C5Q96_07105</name>
</gene>
<dbReference type="InterPro" id="IPR013762">
    <property type="entry name" value="Integrase-like_cat_sf"/>
</dbReference>
<dbReference type="PANTHER" id="PTHR30349:SF64">
    <property type="entry name" value="PROPHAGE INTEGRASE INTD-RELATED"/>
    <property type="match status" value="1"/>
</dbReference>
<keyword evidence="6" id="KW-1185">Reference proteome</keyword>
<dbReference type="GO" id="GO:0003677">
    <property type="term" value="F:DNA binding"/>
    <property type="evidence" value="ECO:0007669"/>
    <property type="project" value="UniProtKB-KW"/>
</dbReference>
<dbReference type="PANTHER" id="PTHR30349">
    <property type="entry name" value="PHAGE INTEGRASE-RELATED"/>
    <property type="match status" value="1"/>
</dbReference>
<comment type="similarity">
    <text evidence="1">Belongs to the 'phage' integrase family.</text>
</comment>
<dbReference type="RefSeq" id="WP_106057684.1">
    <property type="nucleotide sequence ID" value="NZ_CP027228.1"/>
</dbReference>
<dbReference type="InterPro" id="IPR011010">
    <property type="entry name" value="DNA_brk_join_enz"/>
</dbReference>
<feature type="domain" description="Tyr recombinase" evidence="4">
    <location>
        <begin position="150"/>
        <end position="337"/>
    </location>
</feature>
<dbReference type="Gene3D" id="1.10.150.130">
    <property type="match status" value="1"/>
</dbReference>
<dbReference type="InterPro" id="IPR053876">
    <property type="entry name" value="Phage_int_M"/>
</dbReference>
<dbReference type="InterPro" id="IPR010998">
    <property type="entry name" value="Integrase_recombinase_N"/>
</dbReference>
<dbReference type="Gene3D" id="1.10.443.10">
    <property type="entry name" value="Intergrase catalytic core"/>
    <property type="match status" value="1"/>
</dbReference>
<evidence type="ECO:0000259" key="4">
    <source>
        <dbReference type="PROSITE" id="PS51898"/>
    </source>
</evidence>
<dbReference type="Proteomes" id="UP000237883">
    <property type="component" value="Chromosome"/>
</dbReference>
<protein>
    <recommendedName>
        <fullName evidence="4">Tyr recombinase domain-containing protein</fullName>
    </recommendedName>
</protein>
<proteinExistence type="inferred from homology"/>
<evidence type="ECO:0000256" key="1">
    <source>
        <dbReference type="ARBA" id="ARBA00008857"/>
    </source>
</evidence>
<organism evidence="5 6">
    <name type="scientific">Mogibacterium diversum</name>
    <dbReference type="NCBI Taxonomy" id="114527"/>
    <lineage>
        <taxon>Bacteria</taxon>
        <taxon>Bacillati</taxon>
        <taxon>Bacillota</taxon>
        <taxon>Clostridia</taxon>
        <taxon>Peptostreptococcales</taxon>
        <taxon>Anaerovoracaceae</taxon>
        <taxon>Mogibacterium</taxon>
    </lineage>
</organism>
<dbReference type="EMBL" id="CP027228">
    <property type="protein sequence ID" value="AVM48629.1"/>
    <property type="molecule type" value="Genomic_DNA"/>
</dbReference>
<dbReference type="PROSITE" id="PS51898">
    <property type="entry name" value="TYR_RECOMBINASE"/>
    <property type="match status" value="1"/>
</dbReference>
<reference evidence="6" key="1">
    <citation type="submission" date="2018-02" db="EMBL/GenBank/DDBJ databases">
        <authorList>
            <person name="Holder M.E."/>
            <person name="Ajami N.J."/>
            <person name="Petrosino J.F."/>
        </authorList>
    </citation>
    <scope>NUCLEOTIDE SEQUENCE [LARGE SCALE GENOMIC DNA]</scope>
    <source>
        <strain evidence="6">CCUG 47132</strain>
    </source>
</reference>
<dbReference type="GO" id="GO:0015074">
    <property type="term" value="P:DNA integration"/>
    <property type="evidence" value="ECO:0007669"/>
    <property type="project" value="InterPro"/>
</dbReference>
<keyword evidence="2" id="KW-0238">DNA-binding</keyword>
<dbReference type="OrthoDB" id="9803188at2"/>
<evidence type="ECO:0000256" key="2">
    <source>
        <dbReference type="ARBA" id="ARBA00023125"/>
    </source>
</evidence>
<evidence type="ECO:0000313" key="6">
    <source>
        <dbReference type="Proteomes" id="UP000237883"/>
    </source>
</evidence>
<accession>A0A2S0L5R9</accession>
<name>A0A2S0L5R9_9FIRM</name>
<evidence type="ECO:0000313" key="5">
    <source>
        <dbReference type="EMBL" id="AVM48629.1"/>
    </source>
</evidence>
<sequence>MKRYKFTKTFTYDGKRYYIRANSELELGMKYQKKLEDLKANHVIINSNMTLGDWARKCVETYKTSSSEDARDRYLDFTEKYIVSEIGHYKLKDVRPIMCQSLINKYEGMSKYTIGQVYQKLNFIFRKAVDNGLINSNPAADISKPTGTLNKRRSLTAEEQDVFVKCALKHQYAIYFMLIYLCGCRPSEAAKIKYEDIVVSKERKYIHVRGTKSAAADRYVPLPDMLSDLLTGSTGYLITTSQNNTLSHKKRLFAWKSLVRDINIEMGCKMYRNQLIPPYPFGDDLSTYSLRHTYCTNLQKKGVDIRTAQYLMGHSDIKMTANIYTHTTLDSLDDSWDMINAK</sequence>
<dbReference type="InterPro" id="IPR002104">
    <property type="entry name" value="Integrase_catalytic"/>
</dbReference>
<evidence type="ECO:0000256" key="3">
    <source>
        <dbReference type="ARBA" id="ARBA00023172"/>
    </source>
</evidence>
<dbReference type="AlphaFoldDB" id="A0A2S0L5R9"/>
<dbReference type="SUPFAM" id="SSF56349">
    <property type="entry name" value="DNA breaking-rejoining enzymes"/>
    <property type="match status" value="1"/>
</dbReference>